<dbReference type="Proteomes" id="UP000600449">
    <property type="component" value="Unassembled WGS sequence"/>
</dbReference>
<organism evidence="2 3">
    <name type="scientific">Salinarimonas ramus</name>
    <dbReference type="NCBI Taxonomy" id="690164"/>
    <lineage>
        <taxon>Bacteria</taxon>
        <taxon>Pseudomonadati</taxon>
        <taxon>Pseudomonadota</taxon>
        <taxon>Alphaproteobacteria</taxon>
        <taxon>Hyphomicrobiales</taxon>
        <taxon>Salinarimonadaceae</taxon>
        <taxon>Salinarimonas</taxon>
    </lineage>
</organism>
<accession>A0A917Q5P3</accession>
<feature type="region of interest" description="Disordered" evidence="1">
    <location>
        <begin position="63"/>
        <end position="83"/>
    </location>
</feature>
<reference evidence="2 3" key="1">
    <citation type="journal article" date="2014" name="Int. J. Syst. Evol. Microbiol.">
        <title>Complete genome sequence of Corynebacterium casei LMG S-19264T (=DSM 44701T), isolated from a smear-ripened cheese.</title>
        <authorList>
            <consortium name="US DOE Joint Genome Institute (JGI-PGF)"/>
            <person name="Walter F."/>
            <person name="Albersmeier A."/>
            <person name="Kalinowski J."/>
            <person name="Ruckert C."/>
        </authorList>
    </citation>
    <scope>NUCLEOTIDE SEQUENCE [LARGE SCALE GENOMIC DNA]</scope>
    <source>
        <strain evidence="2 3">CGMCC 1.9161</strain>
    </source>
</reference>
<sequence>MTTIEKDLGVSVGDTDELMDAIAAAQARIKEVYASGQRSFISRIPDAEWKTWHEVDEKCLVQDPCGLGPDPLDDDEEASRNAA</sequence>
<dbReference type="RefSeq" id="WP_188911344.1">
    <property type="nucleotide sequence ID" value="NZ_BMMF01000004.1"/>
</dbReference>
<proteinExistence type="predicted"/>
<comment type="caution">
    <text evidence="2">The sequence shown here is derived from an EMBL/GenBank/DDBJ whole genome shotgun (WGS) entry which is preliminary data.</text>
</comment>
<dbReference type="AlphaFoldDB" id="A0A917Q5P3"/>
<name>A0A917Q5P3_9HYPH</name>
<gene>
    <name evidence="2" type="ORF">GCM10011322_15380</name>
</gene>
<evidence type="ECO:0000313" key="2">
    <source>
        <dbReference type="EMBL" id="GGK29847.1"/>
    </source>
</evidence>
<evidence type="ECO:0000313" key="3">
    <source>
        <dbReference type="Proteomes" id="UP000600449"/>
    </source>
</evidence>
<evidence type="ECO:0000256" key="1">
    <source>
        <dbReference type="SAM" id="MobiDB-lite"/>
    </source>
</evidence>
<dbReference type="EMBL" id="BMMF01000004">
    <property type="protein sequence ID" value="GGK29847.1"/>
    <property type="molecule type" value="Genomic_DNA"/>
</dbReference>
<protein>
    <submittedName>
        <fullName evidence="2">Uncharacterized protein</fullName>
    </submittedName>
</protein>
<keyword evidence="3" id="KW-1185">Reference proteome</keyword>